<comment type="similarity">
    <text evidence="2">Belongs to the NADH dehydrogenase family.</text>
</comment>
<dbReference type="GO" id="GO:0019646">
    <property type="term" value="P:aerobic electron transport chain"/>
    <property type="evidence" value="ECO:0007669"/>
    <property type="project" value="TreeGrafter"/>
</dbReference>
<organism evidence="7 8">
    <name type="scientific">Mycolicibacterium flavescens</name>
    <name type="common">Mycobacterium flavescens</name>
    <dbReference type="NCBI Taxonomy" id="1776"/>
    <lineage>
        <taxon>Bacteria</taxon>
        <taxon>Bacillati</taxon>
        <taxon>Actinomycetota</taxon>
        <taxon>Actinomycetes</taxon>
        <taxon>Mycobacteriales</taxon>
        <taxon>Mycobacteriaceae</taxon>
        <taxon>Mycolicibacterium</taxon>
    </lineage>
</organism>
<comment type="caution">
    <text evidence="7">The sequence shown here is derived from an EMBL/GenBank/DDBJ whole genome shotgun (WGS) entry which is preliminary data.</text>
</comment>
<evidence type="ECO:0000259" key="6">
    <source>
        <dbReference type="Pfam" id="PF07992"/>
    </source>
</evidence>
<keyword evidence="5" id="KW-0560">Oxidoreductase</keyword>
<dbReference type="Proteomes" id="UP000094053">
    <property type="component" value="Unassembled WGS sequence"/>
</dbReference>
<dbReference type="SUPFAM" id="SSF51905">
    <property type="entry name" value="FAD/NAD(P)-binding domain"/>
    <property type="match status" value="1"/>
</dbReference>
<dbReference type="GO" id="GO:0003955">
    <property type="term" value="F:NAD(P)H dehydrogenase (quinone) activity"/>
    <property type="evidence" value="ECO:0007669"/>
    <property type="project" value="TreeGrafter"/>
</dbReference>
<accession>A0A1E3RCA8</accession>
<dbReference type="Pfam" id="PF07992">
    <property type="entry name" value="Pyr_redox_2"/>
    <property type="match status" value="1"/>
</dbReference>
<keyword evidence="4" id="KW-0274">FAD</keyword>
<dbReference type="RefSeq" id="WP_069416012.1">
    <property type="nucleotide sequence ID" value="NZ_JACKUL010000033.1"/>
</dbReference>
<dbReference type="InterPro" id="IPR023753">
    <property type="entry name" value="FAD/NAD-binding_dom"/>
</dbReference>
<dbReference type="STRING" id="1776.BHQ18_23225"/>
<gene>
    <name evidence="7" type="ORF">BHQ18_23225</name>
</gene>
<dbReference type="Gene3D" id="3.50.50.100">
    <property type="match status" value="1"/>
</dbReference>
<evidence type="ECO:0000313" key="8">
    <source>
        <dbReference type="Proteomes" id="UP000094053"/>
    </source>
</evidence>
<dbReference type="OrthoDB" id="9781621at2"/>
<evidence type="ECO:0000313" key="7">
    <source>
        <dbReference type="EMBL" id="ODQ87525.1"/>
    </source>
</evidence>
<dbReference type="InterPro" id="IPR036188">
    <property type="entry name" value="FAD/NAD-bd_sf"/>
</dbReference>
<keyword evidence="3" id="KW-0285">Flavoprotein</keyword>
<evidence type="ECO:0000256" key="2">
    <source>
        <dbReference type="ARBA" id="ARBA00005272"/>
    </source>
</evidence>
<sequence>MSSQRRKVLIIGGGFGGLFCARRLAKVDVDVTLLDRSAEHLFQPLLYQCATGKLSIGHISRPLREEFARHSNIRTLLGEANELDPDARTVTVLRPDETTFVVDYDVLVLAAGMRQSYLGHEEFAHWAPGMKTLDDALEIRQRIFTAFEIAETLPPGPERTSWLTFAVAGGGPTGVELAGQIREVATLTLNNEFHSIQPEEARVLLFDGGDRVLKSFAPDLSAKAGEKLTELGVEMHFGVHVTDVRRDGVTVTAKQGGAQQQFETRTVLWTAGVEAVPFARHVAEVLGASTDRGGRIQVEPDLTVPGHPEIFVIGDLVGRDRLPGVAENAMQGGLHAAACIRRDLAGQPRRPYRYRDLGSAAYISHGNALLQVGPIRLSGYLGWAAWGLIHIAFLTGVSNRISTVVTWLASIARAGRYHRAFMLGAADRPEQRYTYSTWDLPEPAPPEYR</sequence>
<dbReference type="EMBL" id="MIHA01000021">
    <property type="protein sequence ID" value="ODQ87525.1"/>
    <property type="molecule type" value="Genomic_DNA"/>
</dbReference>
<evidence type="ECO:0000256" key="3">
    <source>
        <dbReference type="ARBA" id="ARBA00022630"/>
    </source>
</evidence>
<evidence type="ECO:0000256" key="5">
    <source>
        <dbReference type="ARBA" id="ARBA00023002"/>
    </source>
</evidence>
<protein>
    <submittedName>
        <fullName evidence="7">NADH dehydrogenase</fullName>
    </submittedName>
</protein>
<evidence type="ECO:0000256" key="4">
    <source>
        <dbReference type="ARBA" id="ARBA00022827"/>
    </source>
</evidence>
<dbReference type="AlphaFoldDB" id="A0A1E3RCA8"/>
<dbReference type="PANTHER" id="PTHR42913:SF3">
    <property type="entry name" value="64 KDA MITOCHONDRIAL NADH DEHYDROGENASE (EUROFUNG)"/>
    <property type="match status" value="1"/>
</dbReference>
<name>A0A1E3RCA8_MYCFV</name>
<dbReference type="InterPro" id="IPR051169">
    <property type="entry name" value="NADH-Q_oxidoreductase"/>
</dbReference>
<comment type="cofactor">
    <cofactor evidence="1">
        <name>FAD</name>
        <dbReference type="ChEBI" id="CHEBI:57692"/>
    </cofactor>
</comment>
<reference evidence="8" key="1">
    <citation type="submission" date="2016-09" db="EMBL/GenBank/DDBJ databases">
        <authorList>
            <person name="Greninger A.L."/>
            <person name="Jerome K.R."/>
            <person name="Mcnair B."/>
            <person name="Wallis C."/>
            <person name="Fang F."/>
        </authorList>
    </citation>
    <scope>NUCLEOTIDE SEQUENCE [LARGE SCALE GENOMIC DNA]</scope>
    <source>
        <strain evidence="8">M6</strain>
    </source>
</reference>
<proteinExistence type="inferred from homology"/>
<dbReference type="PRINTS" id="PR00411">
    <property type="entry name" value="PNDRDTASEI"/>
</dbReference>
<dbReference type="PANTHER" id="PTHR42913">
    <property type="entry name" value="APOPTOSIS-INDUCING FACTOR 1"/>
    <property type="match status" value="1"/>
</dbReference>
<dbReference type="PRINTS" id="PR00368">
    <property type="entry name" value="FADPNR"/>
</dbReference>
<keyword evidence="8" id="KW-1185">Reference proteome</keyword>
<feature type="domain" description="FAD/NAD(P)-binding" evidence="6">
    <location>
        <begin position="7"/>
        <end position="333"/>
    </location>
</feature>
<evidence type="ECO:0000256" key="1">
    <source>
        <dbReference type="ARBA" id="ARBA00001974"/>
    </source>
</evidence>